<organism evidence="2 3">
    <name type="scientific">Variimorphobacter saccharofermentans</name>
    <dbReference type="NCBI Taxonomy" id="2755051"/>
    <lineage>
        <taxon>Bacteria</taxon>
        <taxon>Bacillati</taxon>
        <taxon>Bacillota</taxon>
        <taxon>Clostridia</taxon>
        <taxon>Lachnospirales</taxon>
        <taxon>Lachnospiraceae</taxon>
        <taxon>Variimorphobacter</taxon>
    </lineage>
</organism>
<accession>A0A839JXQ1</accession>
<dbReference type="InterPro" id="IPR049739">
    <property type="entry name" value="YraL-like"/>
</dbReference>
<dbReference type="InterPro" id="IPR052411">
    <property type="entry name" value="c-mor_Regulatory_Protein"/>
</dbReference>
<sequence>MKYLNATNVFPDELLVEIRKYISEGFLYIPGAEKRKEWGSISGHKSELASRNKQIYKDYIYGKTVYELSKEYYLSESSIYRILNNYK</sequence>
<dbReference type="EMBL" id="JACEGA010000001">
    <property type="protein sequence ID" value="MBB2182186.1"/>
    <property type="molecule type" value="Genomic_DNA"/>
</dbReference>
<dbReference type="PANTHER" id="PTHR37812:SF1">
    <property type="entry name" value="MU-LIKE PROPHAGE FLUMU PROTEIN C"/>
    <property type="match status" value="1"/>
</dbReference>
<dbReference type="Pfam" id="PF08765">
    <property type="entry name" value="Mor"/>
    <property type="match status" value="1"/>
</dbReference>
<proteinExistence type="predicted"/>
<dbReference type="InterPro" id="IPR014875">
    <property type="entry name" value="Mor_transcription_activator"/>
</dbReference>
<dbReference type="InterPro" id="IPR009057">
    <property type="entry name" value="Homeodomain-like_sf"/>
</dbReference>
<protein>
    <recommendedName>
        <fullName evidence="1">Mor transcription activator domain-containing protein</fullName>
    </recommendedName>
</protein>
<dbReference type="AlphaFoldDB" id="A0A839JXQ1"/>
<dbReference type="RefSeq" id="WP_228351914.1">
    <property type="nucleotide sequence ID" value="NZ_JACEGA010000001.1"/>
</dbReference>
<feature type="domain" description="Mor transcription activator" evidence="1">
    <location>
        <begin position="44"/>
        <end position="85"/>
    </location>
</feature>
<dbReference type="SUPFAM" id="SSF46689">
    <property type="entry name" value="Homeodomain-like"/>
    <property type="match status" value="1"/>
</dbReference>
<dbReference type="PANTHER" id="PTHR37812">
    <property type="entry name" value="MU-LIKE PROPHAGE FLUMU PROTEIN C"/>
    <property type="match status" value="1"/>
</dbReference>
<gene>
    <name evidence="2" type="ORF">H0486_04765</name>
</gene>
<evidence type="ECO:0000313" key="2">
    <source>
        <dbReference type="EMBL" id="MBB2182186.1"/>
    </source>
</evidence>
<comment type="caution">
    <text evidence="2">The sequence shown here is derived from an EMBL/GenBank/DDBJ whole genome shotgun (WGS) entry which is preliminary data.</text>
</comment>
<reference evidence="2 3" key="1">
    <citation type="submission" date="2020-07" db="EMBL/GenBank/DDBJ databases">
        <title>Characterization and genome sequencing of isolate MD1, a novel member within the family Lachnospiraceae.</title>
        <authorList>
            <person name="Rettenmaier R."/>
            <person name="Di Bello L."/>
            <person name="Zinser C."/>
            <person name="Scheitz K."/>
            <person name="Liebl W."/>
            <person name="Zverlov V."/>
        </authorList>
    </citation>
    <scope>NUCLEOTIDE SEQUENCE [LARGE SCALE GENOMIC DNA]</scope>
    <source>
        <strain evidence="2 3">MD1</strain>
    </source>
</reference>
<name>A0A839JXQ1_9FIRM</name>
<dbReference type="Gene3D" id="1.10.10.60">
    <property type="entry name" value="Homeodomain-like"/>
    <property type="match status" value="1"/>
</dbReference>
<keyword evidence="3" id="KW-1185">Reference proteome</keyword>
<evidence type="ECO:0000313" key="3">
    <source>
        <dbReference type="Proteomes" id="UP000574276"/>
    </source>
</evidence>
<dbReference type="Proteomes" id="UP000574276">
    <property type="component" value="Unassembled WGS sequence"/>
</dbReference>
<dbReference type="NCBIfam" id="NF040785">
    <property type="entry name" value="CD3324_fam"/>
    <property type="match status" value="1"/>
</dbReference>
<evidence type="ECO:0000259" key="1">
    <source>
        <dbReference type="Pfam" id="PF08765"/>
    </source>
</evidence>